<evidence type="ECO:0000313" key="8">
    <source>
        <dbReference type="Proteomes" id="UP001056708"/>
    </source>
</evidence>
<protein>
    <submittedName>
        <fullName evidence="7">Pentapeptide repeat-containing protein</fullName>
    </submittedName>
</protein>
<feature type="domain" description="RDD" evidence="6">
    <location>
        <begin position="27"/>
        <end position="208"/>
    </location>
</feature>
<dbReference type="SUPFAM" id="SSF141571">
    <property type="entry name" value="Pentapeptide repeat-like"/>
    <property type="match status" value="2"/>
</dbReference>
<organism evidence="7 8">
    <name type="scientific">Phormidium yuhuli AB48</name>
    <dbReference type="NCBI Taxonomy" id="2940671"/>
    <lineage>
        <taxon>Bacteria</taxon>
        <taxon>Bacillati</taxon>
        <taxon>Cyanobacteriota</taxon>
        <taxon>Cyanophyceae</taxon>
        <taxon>Oscillatoriophycideae</taxon>
        <taxon>Oscillatoriales</taxon>
        <taxon>Oscillatoriaceae</taxon>
        <taxon>Phormidium</taxon>
        <taxon>Phormidium yuhuli</taxon>
    </lineage>
</organism>
<gene>
    <name evidence="7" type="ORF">NEA10_06225</name>
</gene>
<dbReference type="InterPro" id="IPR001646">
    <property type="entry name" value="5peptide_repeat"/>
</dbReference>
<accession>A0ABY5AU84</accession>
<evidence type="ECO:0000256" key="2">
    <source>
        <dbReference type="ARBA" id="ARBA00022692"/>
    </source>
</evidence>
<keyword evidence="2 5" id="KW-0812">Transmembrane</keyword>
<dbReference type="InterPro" id="IPR010432">
    <property type="entry name" value="RDD"/>
</dbReference>
<dbReference type="PANTHER" id="PTHR14136">
    <property type="entry name" value="BTB_POZ DOMAIN-CONTAINING PROTEIN KCTD9"/>
    <property type="match status" value="1"/>
</dbReference>
<dbReference type="Pfam" id="PF00805">
    <property type="entry name" value="Pentapeptide"/>
    <property type="match status" value="4"/>
</dbReference>
<evidence type="ECO:0000256" key="5">
    <source>
        <dbReference type="SAM" id="Phobius"/>
    </source>
</evidence>
<name>A0ABY5AU84_9CYAN</name>
<dbReference type="Pfam" id="PF06271">
    <property type="entry name" value="RDD"/>
    <property type="match status" value="1"/>
</dbReference>
<feature type="transmembrane region" description="Helical" evidence="5">
    <location>
        <begin position="176"/>
        <end position="193"/>
    </location>
</feature>
<comment type="subcellular location">
    <subcellularLocation>
        <location evidence="1">Membrane</location>
        <topology evidence="1">Multi-pass membrane protein</topology>
    </subcellularLocation>
</comment>
<evidence type="ECO:0000256" key="4">
    <source>
        <dbReference type="ARBA" id="ARBA00023136"/>
    </source>
</evidence>
<sequence>MASPSTPVTPQRLSPWWRSTVRQLPILVRRGCAFVVEVSFIVGSAGIPYGFGAYATQREIGEPVPLSPLLAATEDRIARVLSLPVRQPNRNVSPLTNLFWTGALAMPLLAGGWQIYLLSKTGQTDPKRWFGVKVVNREGMPPTLVQVMLREAIARWGVFGGSAWLLWRVTGAFPDLGILLGLTGAILLAEALASRFNRQGRALHDRFAQTYVLDALDNPYGDWQPQELERDRHWTQVEGEAVSAIVVYPQPEPRPRAGASLWLWMLRNPATTLLLVLLFCLTAVLGTFVGTQVYIQQQANTREFQEQDNQMFLSLVDKLSSGAGGAERRRDAILALGTLNDTRALALLVDLLGQETEPELIDASQQAIASQGTTAIVDLRRLNQSLKTQLDSLEYGGTAEEKALLARRLRATQRAIATILSNHSGELPTADLSRTHLGQAVTEVPFTLVLDGVDLAGIRFRSSVLTRASFQESQFYGPGEDGRFGTYDDWIADLSGADLSYGNFAGATLTQVWMYRSNVMQANFNHADLRFVSATGSNFSSAQLVGANLEGASLRQTSFTGADLNAADFTNADLQGASLTQVRAGGSLWSSANVSQANWQGADLAGADFSRGNLSNSNFRDANLSGANLRRANLEYASFHGSDLSWADLRGANVSGADFQGVTWEAAASEEESEFVVRSDEAQPLSFVEGVNFSRARNLDREAVAFLCDRGAIHPDCP</sequence>
<proteinExistence type="predicted"/>
<keyword evidence="8" id="KW-1185">Reference proteome</keyword>
<keyword evidence="3 5" id="KW-1133">Transmembrane helix</keyword>
<reference evidence="7" key="1">
    <citation type="submission" date="2022-06" db="EMBL/GenBank/DDBJ databases">
        <title>Genome sequence of Phormidium yuhuli AB48 isolated from an industrial photobioreactor environment.</title>
        <authorList>
            <person name="Qiu Y."/>
            <person name="Noonan A.J.C."/>
            <person name="Dofher K."/>
            <person name="Koch M."/>
            <person name="Kieft B."/>
            <person name="Lin X."/>
            <person name="Ziels R.M."/>
            <person name="Hallam S.J."/>
        </authorList>
    </citation>
    <scope>NUCLEOTIDE SEQUENCE</scope>
    <source>
        <strain evidence="7">AB48</strain>
    </source>
</reference>
<evidence type="ECO:0000256" key="1">
    <source>
        <dbReference type="ARBA" id="ARBA00004141"/>
    </source>
</evidence>
<dbReference type="Gene3D" id="2.160.20.80">
    <property type="entry name" value="E3 ubiquitin-protein ligase SopA"/>
    <property type="match status" value="2"/>
</dbReference>
<feature type="transmembrane region" description="Helical" evidence="5">
    <location>
        <begin position="98"/>
        <end position="118"/>
    </location>
</feature>
<evidence type="ECO:0000256" key="3">
    <source>
        <dbReference type="ARBA" id="ARBA00022989"/>
    </source>
</evidence>
<evidence type="ECO:0000313" key="7">
    <source>
        <dbReference type="EMBL" id="USR92316.1"/>
    </source>
</evidence>
<dbReference type="RefSeq" id="WP_252664435.1">
    <property type="nucleotide sequence ID" value="NZ_CP098611.1"/>
</dbReference>
<keyword evidence="4 5" id="KW-0472">Membrane</keyword>
<evidence type="ECO:0000259" key="6">
    <source>
        <dbReference type="Pfam" id="PF06271"/>
    </source>
</evidence>
<dbReference type="Proteomes" id="UP001056708">
    <property type="component" value="Chromosome"/>
</dbReference>
<dbReference type="PANTHER" id="PTHR14136:SF17">
    <property type="entry name" value="BTB_POZ DOMAIN-CONTAINING PROTEIN KCTD9"/>
    <property type="match status" value="1"/>
</dbReference>
<feature type="transmembrane region" description="Helical" evidence="5">
    <location>
        <begin position="273"/>
        <end position="295"/>
    </location>
</feature>
<dbReference type="InterPro" id="IPR051082">
    <property type="entry name" value="Pentapeptide-BTB/POZ_domain"/>
</dbReference>
<dbReference type="EMBL" id="CP098611">
    <property type="protein sequence ID" value="USR92316.1"/>
    <property type="molecule type" value="Genomic_DNA"/>
</dbReference>